<gene>
    <name evidence="1" type="ORF">HMPREF9420_1559</name>
</gene>
<evidence type="ECO:0000313" key="1">
    <source>
        <dbReference type="EMBL" id="EFV04308.1"/>
    </source>
</evidence>
<dbReference type="HOGENOM" id="CLU_3010546_0_0_10"/>
<dbReference type="Proteomes" id="UP000003874">
    <property type="component" value="Unassembled WGS sequence"/>
</dbReference>
<protein>
    <submittedName>
        <fullName evidence="1">Uncharacterized protein</fullName>
    </submittedName>
</protein>
<accession>E6MPZ1</accession>
<proteinExistence type="predicted"/>
<dbReference type="EMBL" id="AEQO01000133">
    <property type="protein sequence ID" value="EFV04308.1"/>
    <property type="molecule type" value="Genomic_DNA"/>
</dbReference>
<evidence type="ECO:0000313" key="2">
    <source>
        <dbReference type="Proteomes" id="UP000003874"/>
    </source>
</evidence>
<organism evidence="1 2">
    <name type="scientific">Segatella salivae DSM 15606</name>
    <dbReference type="NCBI Taxonomy" id="888832"/>
    <lineage>
        <taxon>Bacteria</taxon>
        <taxon>Pseudomonadati</taxon>
        <taxon>Bacteroidota</taxon>
        <taxon>Bacteroidia</taxon>
        <taxon>Bacteroidales</taxon>
        <taxon>Prevotellaceae</taxon>
        <taxon>Segatella</taxon>
    </lineage>
</organism>
<comment type="caution">
    <text evidence="1">The sequence shown here is derived from an EMBL/GenBank/DDBJ whole genome shotgun (WGS) entry which is preliminary data.</text>
</comment>
<sequence>MIHIISCALCNQAHDNPTAITRLKYNANGIETHNSPNAPAHAMRFTKSLLKQNKIE</sequence>
<reference evidence="1 2" key="1">
    <citation type="submission" date="2010-12" db="EMBL/GenBank/DDBJ databases">
        <authorList>
            <person name="Muzny D."/>
            <person name="Qin X."/>
            <person name="Deng J."/>
            <person name="Jiang H."/>
            <person name="Liu Y."/>
            <person name="Qu J."/>
            <person name="Song X.-Z."/>
            <person name="Zhang L."/>
            <person name="Thornton R."/>
            <person name="Coyle M."/>
            <person name="Francisco L."/>
            <person name="Jackson L."/>
            <person name="Javaid M."/>
            <person name="Korchina V."/>
            <person name="Kovar C."/>
            <person name="Mata R."/>
            <person name="Mathew T."/>
            <person name="Ngo R."/>
            <person name="Nguyen L."/>
            <person name="Nguyen N."/>
            <person name="Okwuonu G."/>
            <person name="Ongeri F."/>
            <person name="Pham C."/>
            <person name="Simmons D."/>
            <person name="Wilczek-Boney K."/>
            <person name="Hale W."/>
            <person name="Jakkamsetti A."/>
            <person name="Pham P."/>
            <person name="Ruth R."/>
            <person name="San Lucas F."/>
            <person name="Warren J."/>
            <person name="Zhang J."/>
            <person name="Zhao Z."/>
            <person name="Zhou C."/>
            <person name="Zhu D."/>
            <person name="Lee S."/>
            <person name="Bess C."/>
            <person name="Blankenburg K."/>
            <person name="Forbes L."/>
            <person name="Fu Q."/>
            <person name="Gubbala S."/>
            <person name="Hirani K."/>
            <person name="Jayaseelan J.C."/>
            <person name="Lara F."/>
            <person name="Munidasa M."/>
            <person name="Palculict T."/>
            <person name="Patil S."/>
            <person name="Pu L.-L."/>
            <person name="Saada N."/>
            <person name="Tang L."/>
            <person name="Weissenberger G."/>
            <person name="Zhu Y."/>
            <person name="Hemphill L."/>
            <person name="Shang Y."/>
            <person name="Youmans B."/>
            <person name="Ayvaz T."/>
            <person name="Ross M."/>
            <person name="Santibanez J."/>
            <person name="Aqrawi P."/>
            <person name="Gross S."/>
            <person name="Joshi V."/>
            <person name="Fowler G."/>
            <person name="Nazareth L."/>
            <person name="Reid J."/>
            <person name="Worley K."/>
            <person name="Petrosino J."/>
            <person name="Highlander S."/>
            <person name="Gibbs R."/>
        </authorList>
    </citation>
    <scope>NUCLEOTIDE SEQUENCE [LARGE SCALE GENOMIC DNA]</scope>
    <source>
        <strain evidence="1 2">DSM 15606</strain>
    </source>
</reference>
<dbReference type="AlphaFoldDB" id="E6MPZ1"/>
<name>E6MPZ1_9BACT</name>
<keyword evidence="2" id="KW-1185">Reference proteome</keyword>